<feature type="region of interest" description="Disordered" evidence="1">
    <location>
        <begin position="50"/>
        <end position="109"/>
    </location>
</feature>
<proteinExistence type="predicted"/>
<evidence type="ECO:0000313" key="2">
    <source>
        <dbReference type="EMBL" id="JAT52551.1"/>
    </source>
</evidence>
<protein>
    <submittedName>
        <fullName evidence="2">Uncharacterized protein</fullName>
    </submittedName>
</protein>
<feature type="region of interest" description="Disordered" evidence="1">
    <location>
        <begin position="145"/>
        <end position="168"/>
    </location>
</feature>
<accession>A0A1D1YD36</accession>
<organism evidence="2">
    <name type="scientific">Anthurium amnicola</name>
    <dbReference type="NCBI Taxonomy" id="1678845"/>
    <lineage>
        <taxon>Eukaryota</taxon>
        <taxon>Viridiplantae</taxon>
        <taxon>Streptophyta</taxon>
        <taxon>Embryophyta</taxon>
        <taxon>Tracheophyta</taxon>
        <taxon>Spermatophyta</taxon>
        <taxon>Magnoliopsida</taxon>
        <taxon>Liliopsida</taxon>
        <taxon>Araceae</taxon>
        <taxon>Pothoideae</taxon>
        <taxon>Potheae</taxon>
        <taxon>Anthurium</taxon>
    </lineage>
</organism>
<reference evidence="2" key="1">
    <citation type="submission" date="2015-07" db="EMBL/GenBank/DDBJ databases">
        <title>Transcriptome Assembly of Anthurium amnicola.</title>
        <authorList>
            <person name="Suzuki J."/>
        </authorList>
    </citation>
    <scope>NUCLEOTIDE SEQUENCE</scope>
</reference>
<dbReference type="AlphaFoldDB" id="A0A1D1YD36"/>
<feature type="region of interest" description="Disordered" evidence="1">
    <location>
        <begin position="1"/>
        <end position="27"/>
    </location>
</feature>
<gene>
    <name evidence="2" type="ORF">g.91232</name>
</gene>
<dbReference type="EMBL" id="GDJX01015385">
    <property type="protein sequence ID" value="JAT52551.1"/>
    <property type="molecule type" value="Transcribed_RNA"/>
</dbReference>
<feature type="compositionally biased region" description="Acidic residues" evidence="1">
    <location>
        <begin position="88"/>
        <end position="101"/>
    </location>
</feature>
<name>A0A1D1YD36_9ARAE</name>
<sequence length="202" mass="22174">MPTPTSSSSSYYFSLNTSSPLPRPAAVPGRRILRSSALFLPLISHSSQRLPLPQWPAATKAARRRGPLPLPSRHPSWLPFPASKQFSDEEEEDDEEEEEEEEPRRGTHNRVWGTAGALRIPLRALPTTDLLVQALCQRTAAVPPPPPPPLPCSTSRQVPRRCRPPSSPPVLRTLAARAAAAATDTTGLQWQWQPFMAISSSP</sequence>
<feature type="compositionally biased region" description="Low complexity" evidence="1">
    <location>
        <begin position="1"/>
        <end position="20"/>
    </location>
</feature>
<evidence type="ECO:0000256" key="1">
    <source>
        <dbReference type="SAM" id="MobiDB-lite"/>
    </source>
</evidence>